<dbReference type="Pfam" id="PF06262">
    <property type="entry name" value="Zincin_1"/>
    <property type="match status" value="1"/>
</dbReference>
<dbReference type="Gene3D" id="3.30.2010.20">
    <property type="match status" value="1"/>
</dbReference>
<organism evidence="1 2">
    <name type="scientific">Nocardioides vastitatis</name>
    <dbReference type="NCBI Taxonomy" id="2568655"/>
    <lineage>
        <taxon>Bacteria</taxon>
        <taxon>Bacillati</taxon>
        <taxon>Actinomycetota</taxon>
        <taxon>Actinomycetes</taxon>
        <taxon>Propionibacteriales</taxon>
        <taxon>Nocardioidaceae</taxon>
        <taxon>Nocardioides</taxon>
    </lineage>
</organism>
<dbReference type="Proteomes" id="UP001596072">
    <property type="component" value="Unassembled WGS sequence"/>
</dbReference>
<keyword evidence="2" id="KW-1185">Reference proteome</keyword>
<gene>
    <name evidence="1" type="ORF">ACFPQB_02970</name>
</gene>
<dbReference type="EMBL" id="JBHSNS010000001">
    <property type="protein sequence ID" value="MFC5727864.1"/>
    <property type="molecule type" value="Genomic_DNA"/>
</dbReference>
<dbReference type="InterPro" id="IPR010428">
    <property type="entry name" value="Zincin_1"/>
</dbReference>
<comment type="caution">
    <text evidence="1">The sequence shown here is derived from an EMBL/GenBank/DDBJ whole genome shotgun (WGS) entry which is preliminary data.</text>
</comment>
<name>A0ABW0ZDX7_9ACTN</name>
<accession>A0ABW0ZDX7</accession>
<evidence type="ECO:0000313" key="2">
    <source>
        <dbReference type="Proteomes" id="UP001596072"/>
    </source>
</evidence>
<sequence>MDPDSVPIEEFEAMVVEALDSLPEFVLPMMREIAVLVEDEQPAEERQRGQLLLGVFRGVPWTAHGGRIPGTLPSTITLYRIPILAVCRRPEDVPPRVLKVLGHEVGHAVGLGEATLRDLGWH</sequence>
<proteinExistence type="predicted"/>
<dbReference type="SUPFAM" id="SSF55486">
    <property type="entry name" value="Metalloproteases ('zincins'), catalytic domain"/>
    <property type="match status" value="1"/>
</dbReference>
<reference evidence="2" key="1">
    <citation type="journal article" date="2019" name="Int. J. Syst. Evol. Microbiol.">
        <title>The Global Catalogue of Microorganisms (GCM) 10K type strain sequencing project: providing services to taxonomists for standard genome sequencing and annotation.</title>
        <authorList>
            <consortium name="The Broad Institute Genomics Platform"/>
            <consortium name="The Broad Institute Genome Sequencing Center for Infectious Disease"/>
            <person name="Wu L."/>
            <person name="Ma J."/>
        </authorList>
    </citation>
    <scope>NUCLEOTIDE SEQUENCE [LARGE SCALE GENOMIC DNA]</scope>
    <source>
        <strain evidence="2">YIM 94188</strain>
    </source>
</reference>
<dbReference type="InterPro" id="IPR038555">
    <property type="entry name" value="Zincin_1_sf"/>
</dbReference>
<evidence type="ECO:0000313" key="1">
    <source>
        <dbReference type="EMBL" id="MFC5727864.1"/>
    </source>
</evidence>
<dbReference type="RefSeq" id="WP_136432496.1">
    <property type="nucleotide sequence ID" value="NZ_JBHSNS010000001.1"/>
</dbReference>
<protein>
    <submittedName>
        <fullName evidence="1">Metallopeptidase family protein</fullName>
    </submittedName>
</protein>
<dbReference type="CDD" id="cd12952">
    <property type="entry name" value="MMP_ACEL2062"/>
    <property type="match status" value="1"/>
</dbReference>